<dbReference type="Gene3D" id="3.40.50.720">
    <property type="entry name" value="NAD(P)-binding Rossmann-like Domain"/>
    <property type="match status" value="1"/>
</dbReference>
<dbReference type="PANTHER" id="PTHR21708">
    <property type="entry name" value="PROBABLE 2-DEHYDROPANTOATE 2-REDUCTASE"/>
    <property type="match status" value="1"/>
</dbReference>
<dbReference type="Gene3D" id="1.10.1040.10">
    <property type="entry name" value="N-(1-d-carboxylethyl)-l-norvaline Dehydrogenase, domain 2"/>
    <property type="match status" value="1"/>
</dbReference>
<evidence type="ECO:0000256" key="8">
    <source>
        <dbReference type="ARBA" id="ARBA00032024"/>
    </source>
</evidence>
<organism evidence="13 14">
    <name type="scientific">Salinisphaera orenii MK-B5</name>
    <dbReference type="NCBI Taxonomy" id="856730"/>
    <lineage>
        <taxon>Bacteria</taxon>
        <taxon>Pseudomonadati</taxon>
        <taxon>Pseudomonadota</taxon>
        <taxon>Gammaproteobacteria</taxon>
        <taxon>Salinisphaerales</taxon>
        <taxon>Salinisphaeraceae</taxon>
        <taxon>Salinisphaera</taxon>
    </lineage>
</organism>
<dbReference type="GO" id="GO:0008677">
    <property type="term" value="F:2-dehydropantoate 2-reductase activity"/>
    <property type="evidence" value="ECO:0007669"/>
    <property type="project" value="UniProtKB-EC"/>
</dbReference>
<dbReference type="RefSeq" id="WP_123631802.1">
    <property type="nucleotide sequence ID" value="NZ_AYKH01000034.1"/>
</dbReference>
<dbReference type="InterPro" id="IPR013328">
    <property type="entry name" value="6PGD_dom2"/>
</dbReference>
<keyword evidence="6 10" id="KW-0521">NADP</keyword>
<dbReference type="GO" id="GO:0015940">
    <property type="term" value="P:pantothenate biosynthetic process"/>
    <property type="evidence" value="ECO:0007669"/>
    <property type="project" value="UniProtKB-UniPathway"/>
</dbReference>
<evidence type="ECO:0000256" key="7">
    <source>
        <dbReference type="ARBA" id="ARBA00023002"/>
    </source>
</evidence>
<dbReference type="AlphaFoldDB" id="A0A423PIP3"/>
<dbReference type="InterPro" id="IPR013752">
    <property type="entry name" value="KPA_reductase"/>
</dbReference>
<protein>
    <recommendedName>
        <fullName evidence="4 10">2-dehydropantoate 2-reductase</fullName>
        <ecNumber evidence="3 10">1.1.1.169</ecNumber>
    </recommendedName>
    <alternativeName>
        <fullName evidence="8 10">Ketopantoate reductase</fullName>
    </alternativeName>
</protein>
<evidence type="ECO:0000313" key="14">
    <source>
        <dbReference type="Proteomes" id="UP000283993"/>
    </source>
</evidence>
<proteinExistence type="inferred from homology"/>
<evidence type="ECO:0000256" key="3">
    <source>
        <dbReference type="ARBA" id="ARBA00013014"/>
    </source>
</evidence>
<evidence type="ECO:0000256" key="5">
    <source>
        <dbReference type="ARBA" id="ARBA00022655"/>
    </source>
</evidence>
<comment type="function">
    <text evidence="10">Catalyzes the NADPH-dependent reduction of ketopantoate into pantoic acid.</text>
</comment>
<sequence length="313" mass="33182">MADMPHVLVVGAGAIGSFYGAIAKRAGCAVSVVLRSEYDVVRERGFAISSPLGDLSYRPDHVYRDGDTPVATPDYVICCVKVLPGIDRAALLAPWVGPDTGIVLIENGIDIEPAVADAFPDNPLISCLAFIAVSRTDEPAVIEHKAFGRLTMGAWPAGVTDDCRALEALFTDGGINVKLADQVVGERWAKSLWNTPFNPLSVLADGADTVTMLDTPGGEALAREMMAEVKAVAAADGHPLPDDAIDKNIAGTRKMPAYRNSMALDYLHGRPMEIQAILGNVVALAERYGVAVPRLSTMATVLAMRDRLAEGDA</sequence>
<dbReference type="InterPro" id="IPR013332">
    <property type="entry name" value="KPR_N"/>
</dbReference>
<dbReference type="EC" id="1.1.1.169" evidence="3 10"/>
<evidence type="ECO:0000256" key="2">
    <source>
        <dbReference type="ARBA" id="ARBA00007870"/>
    </source>
</evidence>
<dbReference type="InterPro" id="IPR036291">
    <property type="entry name" value="NAD(P)-bd_dom_sf"/>
</dbReference>
<comment type="similarity">
    <text evidence="2 10">Belongs to the ketopantoate reductase family.</text>
</comment>
<dbReference type="Pfam" id="PF02558">
    <property type="entry name" value="ApbA"/>
    <property type="match status" value="1"/>
</dbReference>
<evidence type="ECO:0000256" key="10">
    <source>
        <dbReference type="RuleBase" id="RU362068"/>
    </source>
</evidence>
<keyword evidence="14" id="KW-1185">Reference proteome</keyword>
<gene>
    <name evidence="13" type="ORF">SAOR_12920</name>
</gene>
<evidence type="ECO:0000259" key="12">
    <source>
        <dbReference type="Pfam" id="PF08546"/>
    </source>
</evidence>
<comment type="caution">
    <text evidence="13">The sequence shown here is derived from an EMBL/GenBank/DDBJ whole genome shotgun (WGS) entry which is preliminary data.</text>
</comment>
<evidence type="ECO:0000256" key="9">
    <source>
        <dbReference type="ARBA" id="ARBA00048793"/>
    </source>
</evidence>
<dbReference type="NCBIfam" id="TIGR00745">
    <property type="entry name" value="apbA_panE"/>
    <property type="match status" value="1"/>
</dbReference>
<dbReference type="SUPFAM" id="SSF48179">
    <property type="entry name" value="6-phosphogluconate dehydrogenase C-terminal domain-like"/>
    <property type="match status" value="1"/>
</dbReference>
<dbReference type="Pfam" id="PF08546">
    <property type="entry name" value="ApbA_C"/>
    <property type="match status" value="1"/>
</dbReference>
<comment type="catalytic activity">
    <reaction evidence="9 10">
        <text>(R)-pantoate + NADP(+) = 2-dehydropantoate + NADPH + H(+)</text>
        <dbReference type="Rhea" id="RHEA:16233"/>
        <dbReference type="ChEBI" id="CHEBI:11561"/>
        <dbReference type="ChEBI" id="CHEBI:15378"/>
        <dbReference type="ChEBI" id="CHEBI:15980"/>
        <dbReference type="ChEBI" id="CHEBI:57783"/>
        <dbReference type="ChEBI" id="CHEBI:58349"/>
        <dbReference type="EC" id="1.1.1.169"/>
    </reaction>
</comment>
<dbReference type="UniPathway" id="UPA00028">
    <property type="reaction ID" value="UER00004"/>
</dbReference>
<evidence type="ECO:0000256" key="1">
    <source>
        <dbReference type="ARBA" id="ARBA00004994"/>
    </source>
</evidence>
<feature type="domain" description="Ketopantoate reductase C-terminal" evidence="12">
    <location>
        <begin position="184"/>
        <end position="304"/>
    </location>
</feature>
<keyword evidence="5 10" id="KW-0566">Pantothenate biosynthesis</keyword>
<evidence type="ECO:0000256" key="6">
    <source>
        <dbReference type="ARBA" id="ARBA00022857"/>
    </source>
</evidence>
<dbReference type="InterPro" id="IPR051402">
    <property type="entry name" value="KPR-Related"/>
</dbReference>
<dbReference type="GO" id="GO:0005737">
    <property type="term" value="C:cytoplasm"/>
    <property type="evidence" value="ECO:0007669"/>
    <property type="project" value="TreeGrafter"/>
</dbReference>
<dbReference type="InterPro" id="IPR003710">
    <property type="entry name" value="ApbA"/>
</dbReference>
<comment type="pathway">
    <text evidence="1 10">Cofactor biosynthesis; (R)-pantothenate biosynthesis; (R)-pantoate from 3-methyl-2-oxobutanoate: step 2/2.</text>
</comment>
<dbReference type="EMBL" id="AYKH01000034">
    <property type="protein sequence ID" value="ROO25444.1"/>
    <property type="molecule type" value="Genomic_DNA"/>
</dbReference>
<accession>A0A423PIP3</accession>
<feature type="domain" description="Ketopantoate reductase N-terminal" evidence="11">
    <location>
        <begin position="7"/>
        <end position="156"/>
    </location>
</feature>
<keyword evidence="7 10" id="KW-0560">Oxidoreductase</keyword>
<evidence type="ECO:0000259" key="11">
    <source>
        <dbReference type="Pfam" id="PF02558"/>
    </source>
</evidence>
<dbReference type="Proteomes" id="UP000283993">
    <property type="component" value="Unassembled WGS sequence"/>
</dbReference>
<dbReference type="PANTHER" id="PTHR21708:SF26">
    <property type="entry name" value="2-DEHYDROPANTOATE 2-REDUCTASE"/>
    <property type="match status" value="1"/>
</dbReference>
<name>A0A423PIP3_9GAMM</name>
<dbReference type="InterPro" id="IPR008927">
    <property type="entry name" value="6-PGluconate_DH-like_C_sf"/>
</dbReference>
<evidence type="ECO:0000256" key="4">
    <source>
        <dbReference type="ARBA" id="ARBA00019465"/>
    </source>
</evidence>
<dbReference type="FunFam" id="1.10.1040.10:FF:000017">
    <property type="entry name" value="2-dehydropantoate 2-reductase"/>
    <property type="match status" value="1"/>
</dbReference>
<reference evidence="13 14" key="1">
    <citation type="submission" date="2013-10" db="EMBL/GenBank/DDBJ databases">
        <title>Salinisphaera orenii MK-B5 Genome Sequencing.</title>
        <authorList>
            <person name="Lai Q."/>
            <person name="Li C."/>
            <person name="Shao Z."/>
        </authorList>
    </citation>
    <scope>NUCLEOTIDE SEQUENCE [LARGE SCALE GENOMIC DNA]</scope>
    <source>
        <strain evidence="13 14">MK-B5</strain>
    </source>
</reference>
<dbReference type="SUPFAM" id="SSF51735">
    <property type="entry name" value="NAD(P)-binding Rossmann-fold domains"/>
    <property type="match status" value="1"/>
</dbReference>
<evidence type="ECO:0000313" key="13">
    <source>
        <dbReference type="EMBL" id="ROO25444.1"/>
    </source>
</evidence>